<dbReference type="SUPFAM" id="SSF46689">
    <property type="entry name" value="Homeodomain-like"/>
    <property type="match status" value="2"/>
</dbReference>
<evidence type="ECO:0000256" key="8">
    <source>
        <dbReference type="PROSITE-ProRule" id="PRU00169"/>
    </source>
</evidence>
<dbReference type="SUPFAM" id="SSF52172">
    <property type="entry name" value="CheY-like"/>
    <property type="match status" value="1"/>
</dbReference>
<accession>A0ABS4JKJ7</accession>
<dbReference type="SMART" id="SM00342">
    <property type="entry name" value="HTH_ARAC"/>
    <property type="match status" value="1"/>
</dbReference>
<dbReference type="PROSITE" id="PS50110">
    <property type="entry name" value="RESPONSE_REGULATORY"/>
    <property type="match status" value="1"/>
</dbReference>
<evidence type="ECO:0000256" key="3">
    <source>
        <dbReference type="ARBA" id="ARBA00022553"/>
    </source>
</evidence>
<evidence type="ECO:0000256" key="1">
    <source>
        <dbReference type="ARBA" id="ARBA00004496"/>
    </source>
</evidence>
<keyword evidence="6" id="KW-0238">DNA-binding</keyword>
<comment type="caution">
    <text evidence="11">The sequence shown here is derived from an EMBL/GenBank/DDBJ whole genome shotgun (WGS) entry which is preliminary data.</text>
</comment>
<evidence type="ECO:0000256" key="2">
    <source>
        <dbReference type="ARBA" id="ARBA00022490"/>
    </source>
</evidence>
<dbReference type="Gene3D" id="3.40.50.2300">
    <property type="match status" value="1"/>
</dbReference>
<dbReference type="Pfam" id="PF00072">
    <property type="entry name" value="Response_reg"/>
    <property type="match status" value="1"/>
</dbReference>
<keyword evidence="7" id="KW-0804">Transcription</keyword>
<organism evidence="11 12">
    <name type="scientific">Paenibacillus shirakamiensis</name>
    <dbReference type="NCBI Taxonomy" id="1265935"/>
    <lineage>
        <taxon>Bacteria</taxon>
        <taxon>Bacillati</taxon>
        <taxon>Bacillota</taxon>
        <taxon>Bacilli</taxon>
        <taxon>Bacillales</taxon>
        <taxon>Paenibacillaceae</taxon>
        <taxon>Paenibacillus</taxon>
    </lineage>
</organism>
<dbReference type="Proteomes" id="UP001519288">
    <property type="component" value="Unassembled WGS sequence"/>
</dbReference>
<reference evidence="11 12" key="1">
    <citation type="submission" date="2021-03" db="EMBL/GenBank/DDBJ databases">
        <title>Genomic Encyclopedia of Type Strains, Phase IV (KMG-IV): sequencing the most valuable type-strain genomes for metagenomic binning, comparative biology and taxonomic classification.</title>
        <authorList>
            <person name="Goeker M."/>
        </authorList>
    </citation>
    <scope>NUCLEOTIDE SEQUENCE [LARGE SCALE GENOMIC DNA]</scope>
    <source>
        <strain evidence="11 12">DSM 26806</strain>
    </source>
</reference>
<dbReference type="RefSeq" id="WP_209864916.1">
    <property type="nucleotide sequence ID" value="NZ_JAGGLD010000007.1"/>
</dbReference>
<dbReference type="InterPro" id="IPR051552">
    <property type="entry name" value="HptR"/>
</dbReference>
<protein>
    <submittedName>
        <fullName evidence="11">Two-component system response regulator YesN</fullName>
    </submittedName>
</protein>
<evidence type="ECO:0000259" key="9">
    <source>
        <dbReference type="PROSITE" id="PS01124"/>
    </source>
</evidence>
<dbReference type="InterPro" id="IPR018060">
    <property type="entry name" value="HTH_AraC"/>
</dbReference>
<dbReference type="Gene3D" id="1.10.10.60">
    <property type="entry name" value="Homeodomain-like"/>
    <property type="match status" value="2"/>
</dbReference>
<feature type="domain" description="HTH araC/xylS-type" evidence="9">
    <location>
        <begin position="452"/>
        <end position="550"/>
    </location>
</feature>
<comment type="subcellular location">
    <subcellularLocation>
        <location evidence="1">Cytoplasm</location>
    </subcellularLocation>
</comment>
<keyword evidence="3 8" id="KW-0597">Phosphoprotein</keyword>
<dbReference type="InterPro" id="IPR020449">
    <property type="entry name" value="Tscrpt_reg_AraC-type_HTH"/>
</dbReference>
<dbReference type="PANTHER" id="PTHR42713">
    <property type="entry name" value="HISTIDINE KINASE-RELATED"/>
    <property type="match status" value="1"/>
</dbReference>
<dbReference type="CDD" id="cd17536">
    <property type="entry name" value="REC_YesN-like"/>
    <property type="match status" value="1"/>
</dbReference>
<dbReference type="InterPro" id="IPR001789">
    <property type="entry name" value="Sig_transdc_resp-reg_receiver"/>
</dbReference>
<dbReference type="EMBL" id="JAGGLD010000007">
    <property type="protein sequence ID" value="MBP2002228.1"/>
    <property type="molecule type" value="Genomic_DNA"/>
</dbReference>
<evidence type="ECO:0000256" key="6">
    <source>
        <dbReference type="ARBA" id="ARBA00023125"/>
    </source>
</evidence>
<keyword evidence="4" id="KW-0902">Two-component regulatory system</keyword>
<dbReference type="PROSITE" id="PS01124">
    <property type="entry name" value="HTH_ARAC_FAMILY_2"/>
    <property type="match status" value="1"/>
</dbReference>
<dbReference type="PROSITE" id="PS00041">
    <property type="entry name" value="HTH_ARAC_FAMILY_1"/>
    <property type="match status" value="1"/>
</dbReference>
<evidence type="ECO:0000256" key="4">
    <source>
        <dbReference type="ARBA" id="ARBA00023012"/>
    </source>
</evidence>
<dbReference type="InterPro" id="IPR018062">
    <property type="entry name" value="HTH_AraC-typ_CS"/>
</dbReference>
<keyword evidence="12" id="KW-1185">Reference proteome</keyword>
<dbReference type="PANTHER" id="PTHR42713:SF3">
    <property type="entry name" value="TRANSCRIPTIONAL REGULATORY PROTEIN HPTR"/>
    <property type="match status" value="1"/>
</dbReference>
<dbReference type="SMART" id="SM00448">
    <property type="entry name" value="REC"/>
    <property type="match status" value="1"/>
</dbReference>
<keyword evidence="5" id="KW-0805">Transcription regulation</keyword>
<dbReference type="PRINTS" id="PR00032">
    <property type="entry name" value="HTHARAC"/>
</dbReference>
<keyword evidence="2" id="KW-0963">Cytoplasm</keyword>
<evidence type="ECO:0000256" key="5">
    <source>
        <dbReference type="ARBA" id="ARBA00023015"/>
    </source>
</evidence>
<feature type="domain" description="Response regulatory" evidence="10">
    <location>
        <begin position="3"/>
        <end position="121"/>
    </location>
</feature>
<name>A0ABS4JKJ7_9BACL</name>
<sequence length="555" mass="64896">MYTLLIVEDETLIRKGLMQYFDWNALGFHTIYEAENGSEGVEIARKERPDLVITDIRMPLMDGLDMIGALRQDLPDTLFVIWTGYNEFAYAQKAIRLGNVFAYLLKPLQYEESMRTIHDCIQHLERLRESQQKASMLQLNQQHGLRLQRSQLVKQMIEDEMISPALEKDLWSSLSNLNSANCLFQPFVLSYVPQPDALLESRSWWRLHAEPILTKALTMYLKLPNIHPVLFTYLHQSKLYAFTILEIETAAFLTPKLTTQQYQEITDLLYQESSSHHVHLYMAAGVATPQLNDLPSLLKQTDRALFQRFSSTAHQTFYESLHSGSESAWNPVHPLLEQDKMKLLSHLEQGDGLQIQQLMNRLSVDYQSKIQHFTLEQWLSLLQEMIAVAIRFAGKHGIQLEEVYPEKLITLRFVDDFDSVSTLLDWLATWMIQLQEDARISSVKPTDITLFEQIETYILQHMDQEITLQMVADRFFYNPSYLSRLFKTKLDKNYMTFVTEIRMNYAKRCLLESNDAMTDICQKCGYTSYKHFVKTFRKFTNMTPTDYRKQMGMMD</sequence>
<evidence type="ECO:0000256" key="7">
    <source>
        <dbReference type="ARBA" id="ARBA00023163"/>
    </source>
</evidence>
<evidence type="ECO:0000313" key="11">
    <source>
        <dbReference type="EMBL" id="MBP2002228.1"/>
    </source>
</evidence>
<dbReference type="InterPro" id="IPR011006">
    <property type="entry name" value="CheY-like_superfamily"/>
</dbReference>
<proteinExistence type="predicted"/>
<feature type="modified residue" description="4-aspartylphosphate" evidence="8">
    <location>
        <position position="55"/>
    </location>
</feature>
<gene>
    <name evidence="11" type="ORF">J2Z69_003300</name>
</gene>
<dbReference type="Pfam" id="PF12833">
    <property type="entry name" value="HTH_18"/>
    <property type="match status" value="1"/>
</dbReference>
<evidence type="ECO:0000259" key="10">
    <source>
        <dbReference type="PROSITE" id="PS50110"/>
    </source>
</evidence>
<evidence type="ECO:0000313" key="12">
    <source>
        <dbReference type="Proteomes" id="UP001519288"/>
    </source>
</evidence>
<dbReference type="InterPro" id="IPR009057">
    <property type="entry name" value="Homeodomain-like_sf"/>
</dbReference>